<proteinExistence type="predicted"/>
<dbReference type="GO" id="GO:0016491">
    <property type="term" value="F:oxidoreductase activity"/>
    <property type="evidence" value="ECO:0007669"/>
    <property type="project" value="InterPro"/>
</dbReference>
<dbReference type="InterPro" id="IPR042633">
    <property type="entry name" value="CRYZL1"/>
</dbReference>
<name>A0A667XGF4_9TELE</name>
<dbReference type="Pfam" id="PF08240">
    <property type="entry name" value="ADH_N"/>
    <property type="match status" value="1"/>
</dbReference>
<evidence type="ECO:0000259" key="1">
    <source>
        <dbReference type="SMART" id="SM00829"/>
    </source>
</evidence>
<reference evidence="2" key="2">
    <citation type="submission" date="2025-08" db="UniProtKB">
        <authorList>
            <consortium name="Ensembl"/>
        </authorList>
    </citation>
    <scope>IDENTIFICATION</scope>
</reference>
<dbReference type="Gene3D" id="3.90.180.10">
    <property type="entry name" value="Medium-chain alcohol dehydrogenases, catalytic domain"/>
    <property type="match status" value="1"/>
</dbReference>
<sequence>ATFGYCRPSKMNKNHPKPLQNTTLGHQDHSHQVRVQVKACGLSPLDLKLLDDLGIQRDLIPVGREVAGVIQQVGSKVSFFQPDDEVVGKLLSSICVCVCACPPVHKPEKLSWVCAAGALRDGVCAYTALHTHARMAAGHTLLVLDGASSFGLMCIQLACYHGVKVLTTSHTPQQTSFLEQLRPSVVRVIPVYDSSSDLLSVVSEETGGLGVDIVIDSGVCLHEEEPEEMKLLPHKHDIISVLGVGGHWVTSHQDLQLDPPDSRLLYLKSASVSFLNADIWTASSAQQGRYLHILKDIVEKMSAGVLRPQPEEAVPLYEGTVAMEMVQRRQKRKAVVQL</sequence>
<dbReference type="InterPro" id="IPR020843">
    <property type="entry name" value="ER"/>
</dbReference>
<dbReference type="InterPro" id="IPR036291">
    <property type="entry name" value="NAD(P)-bd_dom_sf"/>
</dbReference>
<dbReference type="AlphaFoldDB" id="A0A667XGF4"/>
<organism evidence="2 3">
    <name type="scientific">Myripristis murdjan</name>
    <name type="common">pinecone soldierfish</name>
    <dbReference type="NCBI Taxonomy" id="586833"/>
    <lineage>
        <taxon>Eukaryota</taxon>
        <taxon>Metazoa</taxon>
        <taxon>Chordata</taxon>
        <taxon>Craniata</taxon>
        <taxon>Vertebrata</taxon>
        <taxon>Euteleostomi</taxon>
        <taxon>Actinopterygii</taxon>
        <taxon>Neopterygii</taxon>
        <taxon>Teleostei</taxon>
        <taxon>Neoteleostei</taxon>
        <taxon>Acanthomorphata</taxon>
        <taxon>Holocentriformes</taxon>
        <taxon>Holocentridae</taxon>
        <taxon>Myripristis</taxon>
    </lineage>
</organism>
<keyword evidence="3" id="KW-1185">Reference proteome</keyword>
<reference evidence="2" key="3">
    <citation type="submission" date="2025-09" db="UniProtKB">
        <authorList>
            <consortium name="Ensembl"/>
        </authorList>
    </citation>
    <scope>IDENTIFICATION</scope>
</reference>
<dbReference type="Proteomes" id="UP000472263">
    <property type="component" value="Chromosome 15"/>
</dbReference>
<dbReference type="InterPro" id="IPR011032">
    <property type="entry name" value="GroES-like_sf"/>
</dbReference>
<dbReference type="CDD" id="cd05195">
    <property type="entry name" value="enoyl_red"/>
    <property type="match status" value="1"/>
</dbReference>
<dbReference type="SUPFAM" id="SSF50129">
    <property type="entry name" value="GroES-like"/>
    <property type="match status" value="1"/>
</dbReference>
<dbReference type="PANTHER" id="PTHR44461">
    <property type="entry name" value="QUINONE OXIDOREDUCTASE-LIKE PROTEIN 1"/>
    <property type="match status" value="1"/>
</dbReference>
<evidence type="ECO:0000313" key="3">
    <source>
        <dbReference type="Proteomes" id="UP000472263"/>
    </source>
</evidence>
<evidence type="ECO:0000313" key="2">
    <source>
        <dbReference type="Ensembl" id="ENSMMDP00005014242.1"/>
    </source>
</evidence>
<dbReference type="GeneTree" id="ENSGT00390000013113"/>
<accession>A0A667XGF4</accession>
<gene>
    <name evidence="2" type="primary">cryzl1</name>
</gene>
<protein>
    <submittedName>
        <fullName evidence="2">Crystallin, zeta (quinone reductase)-like 1</fullName>
    </submittedName>
</protein>
<feature type="domain" description="Enoyl reductase (ER)" evidence="1">
    <location>
        <begin position="17"/>
        <end position="336"/>
    </location>
</feature>
<reference evidence="2" key="1">
    <citation type="submission" date="2019-06" db="EMBL/GenBank/DDBJ databases">
        <authorList>
            <consortium name="Wellcome Sanger Institute Data Sharing"/>
        </authorList>
    </citation>
    <scope>NUCLEOTIDE SEQUENCE [LARGE SCALE GENOMIC DNA]</scope>
</reference>
<dbReference type="SUPFAM" id="SSF51735">
    <property type="entry name" value="NAD(P)-binding Rossmann-fold domains"/>
    <property type="match status" value="1"/>
</dbReference>
<dbReference type="SMART" id="SM00829">
    <property type="entry name" value="PKS_ER"/>
    <property type="match status" value="1"/>
</dbReference>
<dbReference type="InterPro" id="IPR013154">
    <property type="entry name" value="ADH-like_N"/>
</dbReference>
<dbReference type="Ensembl" id="ENSMMDT00005014639.1">
    <property type="protein sequence ID" value="ENSMMDP00005014242.1"/>
    <property type="gene ID" value="ENSMMDG00005007352.1"/>
</dbReference>
<dbReference type="PANTHER" id="PTHR44461:SF1">
    <property type="entry name" value="QUINONE OXIDOREDUCTASE-LIKE PROTEIN 1"/>
    <property type="match status" value="1"/>
</dbReference>